<organism evidence="1 2">
    <name type="scientific">Streptomyces sanglieri</name>
    <dbReference type="NCBI Taxonomy" id="193460"/>
    <lineage>
        <taxon>Bacteria</taxon>
        <taxon>Bacillati</taxon>
        <taxon>Actinomycetota</taxon>
        <taxon>Actinomycetes</taxon>
        <taxon>Kitasatosporales</taxon>
        <taxon>Streptomycetaceae</taxon>
        <taxon>Streptomyces</taxon>
    </lineage>
</organism>
<protein>
    <submittedName>
        <fullName evidence="1">Uncharacterized protein</fullName>
    </submittedName>
</protein>
<dbReference type="Proteomes" id="UP001596915">
    <property type="component" value="Unassembled WGS sequence"/>
</dbReference>
<evidence type="ECO:0000313" key="1">
    <source>
        <dbReference type="EMBL" id="MFD0625761.1"/>
    </source>
</evidence>
<keyword evidence="2" id="KW-1185">Reference proteome</keyword>
<evidence type="ECO:0000313" key="2">
    <source>
        <dbReference type="Proteomes" id="UP001596915"/>
    </source>
</evidence>
<gene>
    <name evidence="1" type="ORF">ACFQ2K_26500</name>
</gene>
<reference evidence="2" key="1">
    <citation type="journal article" date="2019" name="Int. J. Syst. Evol. Microbiol.">
        <title>The Global Catalogue of Microorganisms (GCM) 10K type strain sequencing project: providing services to taxonomists for standard genome sequencing and annotation.</title>
        <authorList>
            <consortium name="The Broad Institute Genomics Platform"/>
            <consortium name="The Broad Institute Genome Sequencing Center for Infectious Disease"/>
            <person name="Wu L."/>
            <person name="Ma J."/>
        </authorList>
    </citation>
    <scope>NUCLEOTIDE SEQUENCE [LARGE SCALE GENOMIC DNA]</scope>
    <source>
        <strain evidence="2">JCM 12607</strain>
    </source>
</reference>
<name>A0ABW2WYN0_9ACTN</name>
<comment type="caution">
    <text evidence="1">The sequence shown here is derived from an EMBL/GenBank/DDBJ whole genome shotgun (WGS) entry which is preliminary data.</text>
</comment>
<proteinExistence type="predicted"/>
<accession>A0ABW2WYN0</accession>
<sequence>MLYAEDGGGRSCYEVSHQLLRAADIFSADPDARALRNIPAVIPPDRTPEVYRDIAAYILDQKGLLLDDKYRQGQMTAHEISLRFPRFSQFMPIYFGQDGVAISDDMQFSTIEEGIALIIEEAHPRCMWKLPGLAAESYEALALFQNDEDAMDRFFSYVLRGGSGSADFVDFFPLLARSIIDHLAAEHPPVRPKRD</sequence>
<dbReference type="EMBL" id="JBHTGL010000008">
    <property type="protein sequence ID" value="MFD0625761.1"/>
    <property type="molecule type" value="Genomic_DNA"/>
</dbReference>